<evidence type="ECO:0000256" key="1">
    <source>
        <dbReference type="ARBA" id="ARBA00023015"/>
    </source>
</evidence>
<dbReference type="SUPFAM" id="SSF46689">
    <property type="entry name" value="Homeodomain-like"/>
    <property type="match status" value="1"/>
</dbReference>
<dbReference type="PANTHER" id="PTHR47506:SF1">
    <property type="entry name" value="HTH-TYPE TRANSCRIPTIONAL REGULATOR YJDC"/>
    <property type="match status" value="1"/>
</dbReference>
<evidence type="ECO:0000256" key="2">
    <source>
        <dbReference type="ARBA" id="ARBA00023125"/>
    </source>
</evidence>
<dbReference type="Pfam" id="PF16925">
    <property type="entry name" value="TetR_C_13"/>
    <property type="match status" value="1"/>
</dbReference>
<keyword evidence="7" id="KW-1185">Reference proteome</keyword>
<dbReference type="InterPro" id="IPR011075">
    <property type="entry name" value="TetR_C"/>
</dbReference>
<gene>
    <name evidence="6" type="ORF">CQW29_10650</name>
</gene>
<dbReference type="AlphaFoldDB" id="A0A2S9ICE7"/>
<dbReference type="InterPro" id="IPR001647">
    <property type="entry name" value="HTH_TetR"/>
</dbReference>
<keyword evidence="1" id="KW-0805">Transcription regulation</keyword>
<dbReference type="InterPro" id="IPR023772">
    <property type="entry name" value="DNA-bd_HTH_TetR-type_CS"/>
</dbReference>
<keyword evidence="2 4" id="KW-0238">DNA-binding</keyword>
<keyword evidence="3" id="KW-0804">Transcription</keyword>
<dbReference type="Gene3D" id="1.10.357.10">
    <property type="entry name" value="Tetracycline Repressor, domain 2"/>
    <property type="match status" value="1"/>
</dbReference>
<dbReference type="InterPro" id="IPR036271">
    <property type="entry name" value="Tet_transcr_reg_TetR-rel_C_sf"/>
</dbReference>
<evidence type="ECO:0000256" key="4">
    <source>
        <dbReference type="PROSITE-ProRule" id="PRU00335"/>
    </source>
</evidence>
<accession>A0A2S9ICE7</accession>
<evidence type="ECO:0000256" key="3">
    <source>
        <dbReference type="ARBA" id="ARBA00023163"/>
    </source>
</evidence>
<feature type="DNA-binding region" description="H-T-H motif" evidence="4">
    <location>
        <begin position="30"/>
        <end position="49"/>
    </location>
</feature>
<dbReference type="RefSeq" id="WP_105592714.1">
    <property type="nucleotide sequence ID" value="NZ_PDET01000006.1"/>
</dbReference>
<evidence type="ECO:0000313" key="7">
    <source>
        <dbReference type="Proteomes" id="UP000239181"/>
    </source>
</evidence>
<evidence type="ECO:0000313" key="6">
    <source>
        <dbReference type="EMBL" id="PRD15458.1"/>
    </source>
</evidence>
<name>A0A2S9ICE7_9GAMM</name>
<organism evidence="6 7">
    <name type="scientific">Pantoea coffeiphila</name>
    <dbReference type="NCBI Taxonomy" id="1465635"/>
    <lineage>
        <taxon>Bacteria</taxon>
        <taxon>Pseudomonadati</taxon>
        <taxon>Pseudomonadota</taxon>
        <taxon>Gammaproteobacteria</taxon>
        <taxon>Enterobacterales</taxon>
        <taxon>Erwiniaceae</taxon>
        <taxon>Pantoea</taxon>
    </lineage>
</organism>
<dbReference type="Pfam" id="PF00440">
    <property type="entry name" value="TetR_N"/>
    <property type="match status" value="1"/>
</dbReference>
<sequence length="192" mass="20965">MAGRPREFDREAALILARDLFWRYGFEGTSMSDLVAALGIASARIYKAFGSKEQLFREAVAHYAEHEGGFAARALEEGEIALAIKRMLMDAIALYTRPLAPAGCMVVSAAGALSDENQPLQQWMAEQRRLRTESIINRFRQAAEAGQLKSDANPDLLGNYYALVLHGLSVQARDGVPADVLIEVVNASLAVL</sequence>
<evidence type="ECO:0000259" key="5">
    <source>
        <dbReference type="PROSITE" id="PS50977"/>
    </source>
</evidence>
<dbReference type="GO" id="GO:0003677">
    <property type="term" value="F:DNA binding"/>
    <property type="evidence" value="ECO:0007669"/>
    <property type="project" value="UniProtKB-UniRule"/>
</dbReference>
<dbReference type="EMBL" id="PDET01000006">
    <property type="protein sequence ID" value="PRD15458.1"/>
    <property type="molecule type" value="Genomic_DNA"/>
</dbReference>
<dbReference type="Proteomes" id="UP000239181">
    <property type="component" value="Unassembled WGS sequence"/>
</dbReference>
<comment type="caution">
    <text evidence="6">The sequence shown here is derived from an EMBL/GenBank/DDBJ whole genome shotgun (WGS) entry which is preliminary data.</text>
</comment>
<dbReference type="PROSITE" id="PS50977">
    <property type="entry name" value="HTH_TETR_2"/>
    <property type="match status" value="1"/>
</dbReference>
<dbReference type="PANTHER" id="PTHR47506">
    <property type="entry name" value="TRANSCRIPTIONAL REGULATORY PROTEIN"/>
    <property type="match status" value="1"/>
</dbReference>
<dbReference type="Gene3D" id="1.10.10.60">
    <property type="entry name" value="Homeodomain-like"/>
    <property type="match status" value="1"/>
</dbReference>
<dbReference type="SUPFAM" id="SSF48498">
    <property type="entry name" value="Tetracyclin repressor-like, C-terminal domain"/>
    <property type="match status" value="1"/>
</dbReference>
<proteinExistence type="predicted"/>
<dbReference type="PROSITE" id="PS01081">
    <property type="entry name" value="HTH_TETR_1"/>
    <property type="match status" value="1"/>
</dbReference>
<reference evidence="6 7" key="1">
    <citation type="submission" date="2017-10" db="EMBL/GenBank/DDBJ databases">
        <title>Draft genome of two endophytic bacteria isolated from 'guarana' Paullinia cupana (Mart.) Ducke.</title>
        <authorList>
            <person name="Siqueira K.A."/>
            <person name="Liotti R.G."/>
            <person name="Mendes T.A."/>
            <person name="Soares M.A."/>
        </authorList>
    </citation>
    <scope>NUCLEOTIDE SEQUENCE [LARGE SCALE GENOMIC DNA]</scope>
    <source>
        <strain evidence="6 7">342</strain>
    </source>
</reference>
<feature type="domain" description="HTH tetR-type" evidence="5">
    <location>
        <begin position="7"/>
        <end position="67"/>
    </location>
</feature>
<dbReference type="InterPro" id="IPR009057">
    <property type="entry name" value="Homeodomain-like_sf"/>
</dbReference>
<protein>
    <submittedName>
        <fullName evidence="6">TetR family transcriptional regulator</fullName>
    </submittedName>
</protein>
<dbReference type="OrthoDB" id="270177at2"/>